<keyword evidence="3" id="KW-0804">Transcription</keyword>
<dbReference type="Proteomes" id="UP000276940">
    <property type="component" value="Unassembled WGS sequence"/>
</dbReference>
<dbReference type="InterPro" id="IPR023187">
    <property type="entry name" value="Tscrpt_reg_MarR-type_CS"/>
</dbReference>
<dbReference type="EMBL" id="WJMX01000003">
    <property type="protein sequence ID" value="MRH79776.1"/>
    <property type="molecule type" value="Genomic_DNA"/>
</dbReference>
<dbReference type="PANTHER" id="PTHR42756">
    <property type="entry name" value="TRANSCRIPTIONAL REGULATOR, MARR"/>
    <property type="match status" value="1"/>
</dbReference>
<dbReference type="InterPro" id="IPR036390">
    <property type="entry name" value="WH_DNA-bd_sf"/>
</dbReference>
<dbReference type="EMBL" id="QAZN01000007">
    <property type="protein sequence ID" value="PTV04071.1"/>
    <property type="molecule type" value="Genomic_DNA"/>
</dbReference>
<evidence type="ECO:0000256" key="3">
    <source>
        <dbReference type="ARBA" id="ARBA00023163"/>
    </source>
</evidence>
<dbReference type="GO" id="GO:0003700">
    <property type="term" value="F:DNA-binding transcription factor activity"/>
    <property type="evidence" value="ECO:0007669"/>
    <property type="project" value="InterPro"/>
</dbReference>
<dbReference type="InterPro" id="IPR000835">
    <property type="entry name" value="HTH_MarR-typ"/>
</dbReference>
<reference evidence="9 12" key="3">
    <citation type="journal article" date="2018" name="J Appl Environ Microbiol">
        <title>The gut symbionts Lactobacillus reuteri R2lc and 2010 encode a polyketide synthase cluster that activates the mammalian aryl-hydrocarbon receptor.</title>
        <authorList>
            <person name="Ozcam M."/>
            <person name="Roos S."/>
            <person name="Van Pijkeren J.P."/>
        </authorList>
    </citation>
    <scope>NUCLEOTIDE SEQUENCE [LARGE SCALE GENOMIC DNA]</scope>
    <source>
        <strain evidence="9 12">R2lc</strain>
    </source>
</reference>
<dbReference type="EMBL" id="PTLS01000027">
    <property type="protein sequence ID" value="RMX25476.1"/>
    <property type="molecule type" value="Genomic_DNA"/>
</dbReference>
<dbReference type="SMART" id="SM00347">
    <property type="entry name" value="HTH_MARR"/>
    <property type="match status" value="1"/>
</dbReference>
<evidence type="ECO:0000313" key="10">
    <source>
        <dbReference type="Proteomes" id="UP000027731"/>
    </source>
</evidence>
<protein>
    <submittedName>
        <fullName evidence="5">MarR family transcriptional regulator</fullName>
    </submittedName>
</protein>
<evidence type="ECO:0000256" key="1">
    <source>
        <dbReference type="ARBA" id="ARBA00023015"/>
    </source>
</evidence>
<sequence>MIDILREIGMIDRALDSIANIEFKQIDLARGQYLYVVRIYEHPGIISEQLSNLIKVDRTTIARAVKKLEKNGFIERKSDPTNKKIKRLYVTQKGKEIYPFIIRENQFSNREALKGFSEKEAQQVHDYLVRIRQNIDGDWDTVKHGGKRQY</sequence>
<gene>
    <name evidence="9" type="ORF">C5O77_04625</name>
    <name evidence="8" type="ORF">DB325_05475</name>
    <name evidence="6" type="ORF">GIX76_06415</name>
    <name evidence="7" type="ORF">GIX77_03110</name>
    <name evidence="5" type="ORF">LR3_04375</name>
</gene>
<evidence type="ECO:0000313" key="5">
    <source>
        <dbReference type="EMBL" id="KEK14883.1"/>
    </source>
</evidence>
<feature type="domain" description="HTH marR-type" evidence="4">
    <location>
        <begin position="1"/>
        <end position="133"/>
    </location>
</feature>
<accession>A0A073JNW5</accession>
<reference evidence="11" key="4">
    <citation type="submission" date="2018-04" db="EMBL/GenBank/DDBJ databases">
        <title>Draft Genome Sequences of 10 Lactobacillus Species from 22 Commercial Probiotic Products.</title>
        <authorList>
            <person name="Gangiredla J."/>
            <person name="Barnaba T.J."/>
            <person name="Mammel M.K."/>
            <person name="Lacher D.W."/>
            <person name="Elkins C.A."/>
            <person name="Lampel K.A."/>
            <person name="Whitehouse C.A."/>
            <person name="Tartera C."/>
        </authorList>
    </citation>
    <scope>NUCLEOTIDE SEQUENCE [LARGE SCALE GENOMIC DNA]</scope>
    <source>
        <strain evidence="11">DS12_10</strain>
    </source>
</reference>
<keyword evidence="1" id="KW-0805">Transcription regulation</keyword>
<evidence type="ECO:0000313" key="14">
    <source>
        <dbReference type="Proteomes" id="UP000470878"/>
    </source>
</evidence>
<dbReference type="InterPro" id="IPR036388">
    <property type="entry name" value="WH-like_DNA-bd_sf"/>
</dbReference>
<reference evidence="5 10" key="1">
    <citation type="submission" date="2014-06" db="EMBL/GenBank/DDBJ databases">
        <title>Genetic determinant of reutericyclin biosynthesis of Lactobacillus reuteri.</title>
        <authorList>
            <person name="Lin X."/>
            <person name="Duar R."/>
            <person name="Walter J."/>
            <person name="Gaenzle M."/>
        </authorList>
    </citation>
    <scope>NUCLEOTIDE SEQUENCE [LARGE SCALE GENOMIC DNA]</scope>
    <source>
        <strain evidence="5 10">LTH2584</strain>
    </source>
</reference>
<evidence type="ECO:0000259" key="4">
    <source>
        <dbReference type="PROSITE" id="PS50995"/>
    </source>
</evidence>
<evidence type="ECO:0000256" key="2">
    <source>
        <dbReference type="ARBA" id="ARBA00023125"/>
    </source>
</evidence>
<reference evidence="13 14" key="5">
    <citation type="submission" date="2019-11" db="EMBL/GenBank/DDBJ databases">
        <title>Draft genome sequence of 12 host-associated Lactobacillus reuteri rodent strains.</title>
        <authorList>
            <person name="Zhang S."/>
            <person name="Ozcam M."/>
            <person name="Van Pijkeren J.P."/>
        </authorList>
    </citation>
    <scope>NUCLEOTIDE SEQUENCE [LARGE SCALE GENOMIC DNA]</scope>
    <source>
        <strain evidence="7 14">CR</strain>
        <strain evidence="6 13">N4I</strain>
    </source>
</reference>
<dbReference type="EMBL" id="JOSX01000019">
    <property type="protein sequence ID" value="KEK14883.1"/>
    <property type="molecule type" value="Genomic_DNA"/>
</dbReference>
<keyword evidence="2" id="KW-0238">DNA-binding</keyword>
<proteinExistence type="predicted"/>
<dbReference type="EMBL" id="WJND01000008">
    <property type="protein sequence ID" value="MRG89619.1"/>
    <property type="molecule type" value="Genomic_DNA"/>
</dbReference>
<evidence type="ECO:0000313" key="6">
    <source>
        <dbReference type="EMBL" id="MRG89619.1"/>
    </source>
</evidence>
<dbReference type="Proteomes" id="UP000470878">
    <property type="component" value="Unassembled WGS sequence"/>
</dbReference>
<dbReference type="PATRIC" id="fig|1598.90.peg.1111"/>
<evidence type="ECO:0000313" key="12">
    <source>
        <dbReference type="Proteomes" id="UP000276940"/>
    </source>
</evidence>
<comment type="caution">
    <text evidence="5">The sequence shown here is derived from an EMBL/GenBank/DDBJ whole genome shotgun (WGS) entry which is preliminary data.</text>
</comment>
<dbReference type="Pfam" id="PF01047">
    <property type="entry name" value="MarR"/>
    <property type="match status" value="1"/>
</dbReference>
<dbReference type="Proteomes" id="UP000460207">
    <property type="component" value="Unassembled WGS sequence"/>
</dbReference>
<dbReference type="Gene3D" id="1.10.10.10">
    <property type="entry name" value="Winged helix-like DNA-binding domain superfamily/Winged helix DNA-binding domain"/>
    <property type="match status" value="1"/>
</dbReference>
<dbReference type="PRINTS" id="PR00598">
    <property type="entry name" value="HTHMARR"/>
</dbReference>
<dbReference type="SUPFAM" id="SSF46785">
    <property type="entry name" value="Winged helix' DNA-binding domain"/>
    <property type="match status" value="1"/>
</dbReference>
<organism evidence="5 10">
    <name type="scientific">Limosilactobacillus reuteri</name>
    <name type="common">Lactobacillus reuteri</name>
    <dbReference type="NCBI Taxonomy" id="1598"/>
    <lineage>
        <taxon>Bacteria</taxon>
        <taxon>Bacillati</taxon>
        <taxon>Bacillota</taxon>
        <taxon>Bacilli</taxon>
        <taxon>Lactobacillales</taxon>
        <taxon>Lactobacillaceae</taxon>
        <taxon>Limosilactobacillus</taxon>
    </lineage>
</organism>
<dbReference type="PROSITE" id="PS01117">
    <property type="entry name" value="HTH_MARR_1"/>
    <property type="match status" value="1"/>
</dbReference>
<name>A0A073JNW5_LIMRT</name>
<dbReference type="GO" id="GO:0003677">
    <property type="term" value="F:DNA binding"/>
    <property type="evidence" value="ECO:0007669"/>
    <property type="project" value="UniProtKB-KW"/>
</dbReference>
<dbReference type="Proteomes" id="UP000244083">
    <property type="component" value="Unassembled WGS sequence"/>
</dbReference>
<evidence type="ECO:0000313" key="13">
    <source>
        <dbReference type="Proteomes" id="UP000460207"/>
    </source>
</evidence>
<dbReference type="PROSITE" id="PS50995">
    <property type="entry name" value="HTH_MARR_2"/>
    <property type="match status" value="1"/>
</dbReference>
<evidence type="ECO:0000313" key="9">
    <source>
        <dbReference type="EMBL" id="RMX25476.1"/>
    </source>
</evidence>
<dbReference type="PANTHER" id="PTHR42756:SF2">
    <property type="entry name" value="MARR FAMILY REGULATORY PROTEIN"/>
    <property type="match status" value="1"/>
</dbReference>
<dbReference type="AlphaFoldDB" id="A0A073JNW5"/>
<evidence type="ECO:0000313" key="11">
    <source>
        <dbReference type="Proteomes" id="UP000244083"/>
    </source>
</evidence>
<evidence type="ECO:0000313" key="7">
    <source>
        <dbReference type="EMBL" id="MRH79776.1"/>
    </source>
</evidence>
<dbReference type="RefSeq" id="WP_035169052.1">
    <property type="nucleotide sequence ID" value="NZ_JAJGTO010000100.1"/>
</dbReference>
<evidence type="ECO:0000313" key="8">
    <source>
        <dbReference type="EMBL" id="PTV04071.1"/>
    </source>
</evidence>
<dbReference type="Proteomes" id="UP000027731">
    <property type="component" value="Unassembled WGS sequence"/>
</dbReference>
<reference evidence="8" key="2">
    <citation type="journal article" date="2018" name="Genome Announc.">
        <title>Fifty-Six Draft Genome Sequences of 10 Lactobacillus Species from 22 Commercial Dietary Supplements.</title>
        <authorList>
            <person name="Gangiredla J."/>
            <person name="Barnaba T.J."/>
            <person name="Mammel M.K."/>
            <person name="Lacher D.W."/>
            <person name="Elkins C.A."/>
            <person name="Lampel K.A."/>
            <person name="Whitehouse C.A."/>
            <person name="Tartera C."/>
        </authorList>
    </citation>
    <scope>NUCLEOTIDE SEQUENCE</scope>
    <source>
        <strain evidence="8">DS12_10</strain>
    </source>
</reference>